<dbReference type="EMBL" id="JBHLZY010000018">
    <property type="protein sequence ID" value="MFB9769609.1"/>
    <property type="molecule type" value="Genomic_DNA"/>
</dbReference>
<dbReference type="RefSeq" id="WP_137642988.1">
    <property type="nucleotide sequence ID" value="NZ_BJEA01000012.1"/>
</dbReference>
<protein>
    <submittedName>
        <fullName evidence="1">Uncharacterized protein</fullName>
    </submittedName>
</protein>
<name>A0ABV5WTZ2_9LACO</name>
<evidence type="ECO:0000313" key="1">
    <source>
        <dbReference type="EMBL" id="MFB9769609.1"/>
    </source>
</evidence>
<reference evidence="1 2" key="1">
    <citation type="submission" date="2024-09" db="EMBL/GenBank/DDBJ databases">
        <authorList>
            <person name="Sun Q."/>
            <person name="Mori K."/>
        </authorList>
    </citation>
    <scope>NUCLEOTIDE SEQUENCE [LARGE SCALE GENOMIC DNA]</scope>
    <source>
        <strain evidence="1 2">TBRC 4576</strain>
    </source>
</reference>
<proteinExistence type="predicted"/>
<comment type="caution">
    <text evidence="1">The sequence shown here is derived from an EMBL/GenBank/DDBJ whole genome shotgun (WGS) entry which is preliminary data.</text>
</comment>
<gene>
    <name evidence="1" type="ORF">ACFFLI_07000</name>
</gene>
<evidence type="ECO:0000313" key="2">
    <source>
        <dbReference type="Proteomes" id="UP001589691"/>
    </source>
</evidence>
<dbReference type="Proteomes" id="UP001589691">
    <property type="component" value="Unassembled WGS sequence"/>
</dbReference>
<sequence>MQEGYLDQRLIGRQFKLQTTDLTDGVQFYGIFYHLQAEVPLTVGDTVEITAATAHGLSVKKVGGPA</sequence>
<keyword evidence="2" id="KW-1185">Reference proteome</keyword>
<accession>A0ABV5WTZ2</accession>
<organism evidence="1 2">
    <name type="scientific">Lactiplantibacillus modestisalitolerans</name>
    <dbReference type="NCBI Taxonomy" id="1457219"/>
    <lineage>
        <taxon>Bacteria</taxon>
        <taxon>Bacillati</taxon>
        <taxon>Bacillota</taxon>
        <taxon>Bacilli</taxon>
        <taxon>Lactobacillales</taxon>
        <taxon>Lactobacillaceae</taxon>
        <taxon>Lactiplantibacillus</taxon>
    </lineage>
</organism>